<dbReference type="Proteomes" id="UP001627154">
    <property type="component" value="Unassembled WGS sequence"/>
</dbReference>
<keyword evidence="2" id="KW-1185">Reference proteome</keyword>
<accession>A0ABD2WS88</accession>
<evidence type="ECO:0000313" key="1">
    <source>
        <dbReference type="EMBL" id="KAL3395534.1"/>
    </source>
</evidence>
<organism evidence="1 2">
    <name type="scientific">Trichogramma kaykai</name>
    <dbReference type="NCBI Taxonomy" id="54128"/>
    <lineage>
        <taxon>Eukaryota</taxon>
        <taxon>Metazoa</taxon>
        <taxon>Ecdysozoa</taxon>
        <taxon>Arthropoda</taxon>
        <taxon>Hexapoda</taxon>
        <taxon>Insecta</taxon>
        <taxon>Pterygota</taxon>
        <taxon>Neoptera</taxon>
        <taxon>Endopterygota</taxon>
        <taxon>Hymenoptera</taxon>
        <taxon>Apocrita</taxon>
        <taxon>Proctotrupomorpha</taxon>
        <taxon>Chalcidoidea</taxon>
        <taxon>Trichogrammatidae</taxon>
        <taxon>Trichogramma</taxon>
    </lineage>
</organism>
<comment type="caution">
    <text evidence="1">The sequence shown here is derived from an EMBL/GenBank/DDBJ whole genome shotgun (WGS) entry which is preliminary data.</text>
</comment>
<name>A0ABD2WS88_9HYME</name>
<evidence type="ECO:0000313" key="2">
    <source>
        <dbReference type="Proteomes" id="UP001627154"/>
    </source>
</evidence>
<protein>
    <submittedName>
        <fullName evidence="1">Uncharacterized protein</fullName>
    </submittedName>
</protein>
<proteinExistence type="predicted"/>
<dbReference type="EMBL" id="JBJJXI010000080">
    <property type="protein sequence ID" value="KAL3395534.1"/>
    <property type="molecule type" value="Genomic_DNA"/>
</dbReference>
<sequence length="445" mass="52303">MPAIALTSDNEIFDVLKQHPEIFDSNGKLTKERHPQWKIIIQKLPKINVHNLYVRENRTSDKKKNNGIQDRLKAFFPYNQDKSIQITESKYVEECRDNENTFETTNTLDNSNQQEECFYIDQFDAIHAMKYNVNELGNESIPFAQALTESMNEIFIQNFLLRILKFNVPLPKYIIVTYDQALIDGICLALNQCPFEEYNFKCFKNCEPPKVNLCVDVISILIAVDHFECFIDKPDLDKEFYINRVILLSLCVNQVDFDEKLKSIFTLMFSPDENTCKDILESEFKKNEEKFKCFESYRNNESLNKILHTKHIAVEKEKCEVIHCIDSIKKSVLVMHNSNSSKKELNGYYLPQLYDELIVILRLFPSWTKIICPIDFFDYASSPASKTVKKLQELNCMPLQVTKYLEYDIQDIKLLLQKERLIRLKSKAAQKETIQFENHYCLAYE</sequence>
<gene>
    <name evidence="1" type="ORF">TKK_010360</name>
</gene>
<reference evidence="1 2" key="1">
    <citation type="journal article" date="2024" name="bioRxiv">
        <title>A reference genome for Trichogramma kaykai: A tiny desert-dwelling parasitoid wasp with competing sex-ratio distorters.</title>
        <authorList>
            <person name="Culotta J."/>
            <person name="Lindsey A.R."/>
        </authorList>
    </citation>
    <scope>NUCLEOTIDE SEQUENCE [LARGE SCALE GENOMIC DNA]</scope>
    <source>
        <strain evidence="1 2">KSX58</strain>
    </source>
</reference>
<dbReference type="AlphaFoldDB" id="A0ABD2WS88"/>